<name>A0A165JCZ1_XYLHT</name>
<dbReference type="InterPro" id="IPR024957">
    <property type="entry name" value="Cep57_MT-bd_dom"/>
</dbReference>
<dbReference type="GO" id="GO:0008017">
    <property type="term" value="F:microtubule binding"/>
    <property type="evidence" value="ECO:0007669"/>
    <property type="project" value="InterPro"/>
</dbReference>
<keyword evidence="4" id="KW-0175">Coiled coil</keyword>
<evidence type="ECO:0000313" key="9">
    <source>
        <dbReference type="Proteomes" id="UP000076632"/>
    </source>
</evidence>
<feature type="compositionally biased region" description="Polar residues" evidence="5">
    <location>
        <begin position="722"/>
        <end position="737"/>
    </location>
</feature>
<evidence type="ECO:0000256" key="1">
    <source>
        <dbReference type="ARBA" id="ARBA00004267"/>
    </source>
</evidence>
<evidence type="ECO:0000256" key="3">
    <source>
        <dbReference type="ARBA" id="ARBA00023212"/>
    </source>
</evidence>
<dbReference type="RefSeq" id="XP_018191625.1">
    <property type="nucleotide sequence ID" value="XM_018334587.1"/>
</dbReference>
<feature type="compositionally biased region" description="Polar residues" evidence="5">
    <location>
        <begin position="102"/>
        <end position="114"/>
    </location>
</feature>
<evidence type="ECO:0000313" key="8">
    <source>
        <dbReference type="EMBL" id="KZF26070.1"/>
    </source>
</evidence>
<feature type="region of interest" description="Disordered" evidence="5">
    <location>
        <begin position="1045"/>
        <end position="1069"/>
    </location>
</feature>
<feature type="compositionally biased region" description="Polar residues" evidence="5">
    <location>
        <begin position="126"/>
        <end position="135"/>
    </location>
</feature>
<accession>A0A165JCZ1</accession>
<evidence type="ECO:0000256" key="4">
    <source>
        <dbReference type="SAM" id="Coils"/>
    </source>
</evidence>
<feature type="compositionally biased region" description="Low complexity" evidence="5">
    <location>
        <begin position="198"/>
        <end position="210"/>
    </location>
</feature>
<feature type="domain" description="PPC89 centrosome localisation" evidence="7">
    <location>
        <begin position="472"/>
        <end position="532"/>
    </location>
</feature>
<feature type="compositionally biased region" description="Polar residues" evidence="5">
    <location>
        <begin position="171"/>
        <end position="197"/>
    </location>
</feature>
<feature type="domain" description="Cep57 centrosome microtubule-binding" evidence="6">
    <location>
        <begin position="939"/>
        <end position="1015"/>
    </location>
</feature>
<feature type="region of interest" description="Disordered" evidence="5">
    <location>
        <begin position="1"/>
        <end position="47"/>
    </location>
</feature>
<feature type="compositionally biased region" description="Low complexity" evidence="5">
    <location>
        <begin position="32"/>
        <end position="41"/>
    </location>
</feature>
<feature type="coiled-coil region" evidence="4">
    <location>
        <begin position="406"/>
        <end position="631"/>
    </location>
</feature>
<feature type="compositionally biased region" description="Polar residues" evidence="5">
    <location>
        <begin position="1"/>
        <end position="11"/>
    </location>
</feature>
<sequence length="1069" mass="118534">MSVPSSPSLASQPDDFQHQIRQIQEMSRDFSRASLSSGFSSNPEIEESSLFKLPNIRQLRASAEKYRPGARYSPDSSVFVDTSAMANAFPDFSGVFEHKSPSVRSVKTAASQPPSADLPSLELPRGNSNGQQQIRRMTPRIASVSDQNWVDTSSEAVTPDYKADSPPSPPNGNSYINRRTRPFQSSTKPQMAKNNLNKPSSSGSDKSSPPLHKLTDFGSNNSRPSSDGNGRQPSPTNDVDFDRPPTVTINGRNSRFGIGASRSRESTVNDLDKVRNKQVPLGTLDDTYLTNGTQFSLPPRPSNPEPATPRYLRGLGTTGTMTSASLSNTTTRNFTLKDGRSFVVPPAPEMSELVSGTFKNGTPVFARGSRAASRFSRPPGPGDHSLHVEELEDDGNMDERAIVLSLRLLQERVVELEHEKAQGEQKNVELKRKNSLLKTEIQELELDRQERATRDYDERLETLVSEKIELHKSVKTLEAKLDAADRKAAVAEISVKNLTNERDSAVQQLGVAYYNSVDLQNEVDALTSEKENWESAKIDELEKQVKNWETKTSTEIEELTNENRELRNKLENTSDLDHVTKENAAIRQALENYESEKVTWSRVKAELVGEIERLRHEVQAKEAALKHEQRARAVAQEVHASNKEERNVAQSKGDTTVLSFIEPDFIANLRMKLETERLLAKTGKSDENSVTRPQDNDLTGRFDVNIGDYPANASDDGATHATEASNGTNHVQSNTRRNPVDDVTANSFKSTGRNSTQRSSHSRASSYSGTIPNENEIQDSINLSRLNGENETAKSEIHSQEVSMTGDVEDSIKKIHKQLSHENLEQANKKNTLSKPARRYSDNSIPAGSKRRRGVEDVTSAFILPDITLATAPRDIETLSEAGHEACNGHAQHDAKNCTICTRVLTTDGEVKYTSTVKIPKPIPVSKRMPEPSKSYPDPTVRPAQSPAYSLATVIKMLEDELAHLRVKLQKYQAFYNAHDASMSKRQRKSIMKKIRILMETAELKADQIYNLYDVVETQASELDDLNLEETLNSIGLDVSVLSDVRPNDNSDASSSTGSESLPWEGLDE</sequence>
<feature type="compositionally biased region" description="Polar residues" evidence="5">
    <location>
        <begin position="217"/>
        <end position="237"/>
    </location>
</feature>
<feature type="compositionally biased region" description="Low complexity" evidence="5">
    <location>
        <begin position="755"/>
        <end position="768"/>
    </location>
</feature>
<feature type="region of interest" description="Disordered" evidence="5">
    <location>
        <begin position="822"/>
        <end position="852"/>
    </location>
</feature>
<feature type="compositionally biased region" description="Polar residues" evidence="5">
    <location>
        <begin position="744"/>
        <end position="754"/>
    </location>
</feature>
<protein>
    <recommendedName>
        <fullName evidence="10">Cep57 centrosome microtubule-binding domain-containing protein</fullName>
    </recommendedName>
</protein>
<feature type="compositionally biased region" description="Basic and acidic residues" evidence="5">
    <location>
        <begin position="680"/>
        <end position="700"/>
    </location>
</feature>
<dbReference type="PANTHER" id="PTHR19336">
    <property type="entry name" value="UNCHARACTERIZED DUF1167"/>
    <property type="match status" value="1"/>
</dbReference>
<proteinExistence type="predicted"/>
<dbReference type="InParanoid" id="A0A165JCZ1"/>
<dbReference type="OMA" id="MKSDQIY"/>
<evidence type="ECO:0000256" key="5">
    <source>
        <dbReference type="SAM" id="MobiDB-lite"/>
    </source>
</evidence>
<dbReference type="PANTHER" id="PTHR19336:SF9">
    <property type="entry name" value="SPINDLE POLE BODY PROTEIN PPC89"/>
    <property type="match status" value="1"/>
</dbReference>
<dbReference type="Proteomes" id="UP000076632">
    <property type="component" value="Unassembled WGS sequence"/>
</dbReference>
<comment type="subcellular location">
    <subcellularLocation>
        <location evidence="1">Cytoplasm</location>
        <location evidence="1">Cytoskeleton</location>
        <location evidence="1">Microtubule organizing center</location>
    </subcellularLocation>
</comment>
<evidence type="ECO:0000259" key="6">
    <source>
        <dbReference type="Pfam" id="PF06657"/>
    </source>
</evidence>
<dbReference type="GeneID" id="28899724"/>
<keyword evidence="3" id="KW-0206">Cytoskeleton</keyword>
<feature type="compositionally biased region" description="Basic and acidic residues" evidence="5">
    <location>
        <begin position="262"/>
        <end position="272"/>
    </location>
</feature>
<dbReference type="OrthoDB" id="76453at2759"/>
<keyword evidence="2" id="KW-0963">Cytoplasm</keyword>
<dbReference type="EMBL" id="KV407454">
    <property type="protein sequence ID" value="KZF26070.1"/>
    <property type="molecule type" value="Genomic_DNA"/>
</dbReference>
<organism evidence="8 9">
    <name type="scientific">Xylona heveae (strain CBS 132557 / TC161)</name>
    <dbReference type="NCBI Taxonomy" id="1328760"/>
    <lineage>
        <taxon>Eukaryota</taxon>
        <taxon>Fungi</taxon>
        <taxon>Dikarya</taxon>
        <taxon>Ascomycota</taxon>
        <taxon>Pezizomycotina</taxon>
        <taxon>Xylonomycetes</taxon>
        <taxon>Xylonales</taxon>
        <taxon>Xylonaceae</taxon>
        <taxon>Xylona</taxon>
    </lineage>
</organism>
<dbReference type="Pfam" id="PF14197">
    <property type="entry name" value="Cep57_CLD_2"/>
    <property type="match status" value="1"/>
</dbReference>
<dbReference type="Pfam" id="PF06657">
    <property type="entry name" value="Cep57_MT_bd"/>
    <property type="match status" value="1"/>
</dbReference>
<feature type="region of interest" description="Disordered" evidence="5">
    <location>
        <begin position="680"/>
        <end position="776"/>
    </location>
</feature>
<feature type="region of interest" description="Disordered" evidence="5">
    <location>
        <begin position="100"/>
        <end position="272"/>
    </location>
</feature>
<dbReference type="GO" id="GO:0005815">
    <property type="term" value="C:microtubule organizing center"/>
    <property type="evidence" value="ECO:0007669"/>
    <property type="project" value="UniProtKB-SubCell"/>
</dbReference>
<reference evidence="8 9" key="1">
    <citation type="journal article" date="2016" name="Fungal Biol.">
        <title>The genome of Xylona heveae provides a window into fungal endophytism.</title>
        <authorList>
            <person name="Gazis R."/>
            <person name="Kuo A."/>
            <person name="Riley R."/>
            <person name="LaButti K."/>
            <person name="Lipzen A."/>
            <person name="Lin J."/>
            <person name="Amirebrahimi M."/>
            <person name="Hesse C.N."/>
            <person name="Spatafora J.W."/>
            <person name="Henrissat B."/>
            <person name="Hainaut M."/>
            <person name="Grigoriev I.V."/>
            <person name="Hibbett D.S."/>
        </authorList>
    </citation>
    <scope>NUCLEOTIDE SEQUENCE [LARGE SCALE GENOMIC DNA]</scope>
    <source>
        <strain evidence="8 9">TC161</strain>
    </source>
</reference>
<dbReference type="AlphaFoldDB" id="A0A165JCZ1"/>
<dbReference type="STRING" id="1328760.A0A165JCZ1"/>
<gene>
    <name evidence="8" type="ORF">L228DRAFT_264501</name>
</gene>
<evidence type="ECO:0000259" key="7">
    <source>
        <dbReference type="Pfam" id="PF14197"/>
    </source>
</evidence>
<feature type="region of interest" description="Disordered" evidence="5">
    <location>
        <begin position="923"/>
        <end position="943"/>
    </location>
</feature>
<dbReference type="InterPro" id="IPR025925">
    <property type="entry name" value="PPC89_CLD"/>
</dbReference>
<evidence type="ECO:0008006" key="10">
    <source>
        <dbReference type="Google" id="ProtNLM"/>
    </source>
</evidence>
<evidence type="ECO:0000256" key="2">
    <source>
        <dbReference type="ARBA" id="ARBA00022490"/>
    </source>
</evidence>
<dbReference type="InterPro" id="IPR051756">
    <property type="entry name" value="Centrosomal_MT-associated"/>
</dbReference>
<keyword evidence="9" id="KW-1185">Reference proteome</keyword>
<feature type="compositionally biased region" description="Polar residues" evidence="5">
    <location>
        <begin position="1048"/>
        <end position="1060"/>
    </location>
</feature>
<feature type="compositionally biased region" description="Polar residues" evidence="5">
    <location>
        <begin position="144"/>
        <end position="156"/>
    </location>
</feature>